<name>A0AAV9IQG7_CYACA</name>
<feature type="binding site" evidence="11">
    <location>
        <position position="181"/>
    </location>
    <ligand>
        <name>alpha-D-mannose 1-phosphate</name>
        <dbReference type="ChEBI" id="CHEBI:58409"/>
    </ligand>
</feature>
<feature type="active site" description="Proton donor/acceptor" evidence="10">
    <location>
        <position position="16"/>
    </location>
</feature>
<dbReference type="NCBIfam" id="TIGR01484">
    <property type="entry name" value="HAD-SF-IIB"/>
    <property type="match status" value="1"/>
</dbReference>
<feature type="binding site" evidence="11">
    <location>
        <position position="183"/>
    </location>
    <ligand>
        <name>alpha-D-mannose 1-phosphate</name>
        <dbReference type="ChEBI" id="CHEBI:58409"/>
    </ligand>
</feature>
<comment type="pathway">
    <text evidence="2 13">Nucleotide-sugar biosynthesis; GDP-alpha-D-mannose biosynthesis; alpha-D-mannose 1-phosphate from D-fructose 6-phosphate: step 2/2.</text>
</comment>
<dbReference type="Gene3D" id="3.40.50.1000">
    <property type="entry name" value="HAD superfamily/HAD-like"/>
    <property type="match status" value="1"/>
</dbReference>
<feature type="binding site" evidence="12">
    <location>
        <position position="211"/>
    </location>
    <ligand>
        <name>Mg(2+)</name>
        <dbReference type="ChEBI" id="CHEBI:18420"/>
        <label>1</label>
    </ligand>
</feature>
<feature type="binding site" evidence="11">
    <location>
        <position position="136"/>
    </location>
    <ligand>
        <name>alpha-D-mannose 1-phosphate</name>
        <dbReference type="ChEBI" id="CHEBI:58409"/>
    </ligand>
</feature>
<evidence type="ECO:0000256" key="8">
    <source>
        <dbReference type="ARBA" id="ARBA00022842"/>
    </source>
</evidence>
<dbReference type="Gene3D" id="3.30.1240.20">
    <property type="match status" value="1"/>
</dbReference>
<dbReference type="GO" id="GO:0005829">
    <property type="term" value="C:cytosol"/>
    <property type="evidence" value="ECO:0007669"/>
    <property type="project" value="TreeGrafter"/>
</dbReference>
<dbReference type="Pfam" id="PF03332">
    <property type="entry name" value="PMM"/>
    <property type="match status" value="1"/>
</dbReference>
<dbReference type="EMBL" id="JANCYW010000002">
    <property type="protein sequence ID" value="KAK4534527.1"/>
    <property type="molecule type" value="Genomic_DNA"/>
</dbReference>
<proteinExistence type="inferred from homology"/>
<evidence type="ECO:0000313" key="14">
    <source>
        <dbReference type="EMBL" id="KAK4534527.1"/>
    </source>
</evidence>
<dbReference type="SFLD" id="SFLDG01140">
    <property type="entry name" value="C2.B:_Phosphomannomutase_and_P"/>
    <property type="match status" value="1"/>
</dbReference>
<comment type="similarity">
    <text evidence="3 13">Belongs to the eukaryotic PMM family.</text>
</comment>
<dbReference type="InterPro" id="IPR036412">
    <property type="entry name" value="HAD-like_sf"/>
</dbReference>
<sequence>MSSGRDESTMVLFDVDGTLTKPRNPVTGDMLQALEQLRERVEVALVGGSRIGLIEEQMGAEILRKVDYVFAENGLSAYRHGELFASTSIKETLGEQALQRLINECLYYIAALKIPHKRGTFIEFRTGMLNVSPIGRNCTQEERDAFEQYDKHHHVRQHMIEHLQQRLPDLPLVYSIGGQISFDVMPIGWTKEYTLRYLPDTQYRRIVFFGDKCYPGGNDWEIYSHVRVEGHAVSGPDDTLQQLHAMFLQEQS</sequence>
<evidence type="ECO:0000256" key="4">
    <source>
        <dbReference type="ARBA" id="ARBA00011738"/>
    </source>
</evidence>
<dbReference type="InterPro" id="IPR023214">
    <property type="entry name" value="HAD_sf"/>
</dbReference>
<dbReference type="InterPro" id="IPR006379">
    <property type="entry name" value="HAD-SF_hydro_IIB"/>
</dbReference>
<dbReference type="GO" id="GO:0004615">
    <property type="term" value="F:phosphomannomutase activity"/>
    <property type="evidence" value="ECO:0007669"/>
    <property type="project" value="UniProtKB-EC"/>
</dbReference>
<dbReference type="InterPro" id="IPR043169">
    <property type="entry name" value="PMM_cap"/>
</dbReference>
<dbReference type="Proteomes" id="UP001301350">
    <property type="component" value="Unassembled WGS sequence"/>
</dbReference>
<comment type="subcellular location">
    <subcellularLocation>
        <location evidence="1 13">Cytoplasm</location>
    </subcellularLocation>
</comment>
<comment type="catalytic activity">
    <reaction evidence="13">
        <text>alpha-D-mannose 1-phosphate = D-mannose 6-phosphate</text>
        <dbReference type="Rhea" id="RHEA:11140"/>
        <dbReference type="ChEBI" id="CHEBI:58409"/>
        <dbReference type="ChEBI" id="CHEBI:58735"/>
        <dbReference type="EC" id="5.4.2.8"/>
    </reaction>
</comment>
<protein>
    <recommendedName>
        <fullName evidence="5 13">Phosphomannomutase</fullName>
        <ecNumber evidence="5 13">5.4.2.8</ecNumber>
    </recommendedName>
</protein>
<feature type="binding site" evidence="11">
    <location>
        <position position="143"/>
    </location>
    <ligand>
        <name>alpha-D-mannose 1-phosphate</name>
        <dbReference type="ChEBI" id="CHEBI:58409"/>
    </ligand>
</feature>
<dbReference type="SUPFAM" id="SSF56784">
    <property type="entry name" value="HAD-like"/>
    <property type="match status" value="1"/>
</dbReference>
<comment type="caution">
    <text evidence="14">The sequence shown here is derived from an EMBL/GenBank/DDBJ whole genome shotgun (WGS) entry which is preliminary data.</text>
</comment>
<evidence type="ECO:0000256" key="9">
    <source>
        <dbReference type="ARBA" id="ARBA00023235"/>
    </source>
</evidence>
<dbReference type="CDD" id="cd02585">
    <property type="entry name" value="HAD_PMM"/>
    <property type="match status" value="1"/>
</dbReference>
<dbReference type="PANTHER" id="PTHR10466:SF0">
    <property type="entry name" value="PHOSPHOMANNOMUTASE"/>
    <property type="match status" value="1"/>
</dbReference>
<keyword evidence="6 13" id="KW-0963">Cytoplasm</keyword>
<evidence type="ECO:0000256" key="13">
    <source>
        <dbReference type="RuleBase" id="RU361118"/>
    </source>
</evidence>
<dbReference type="AlphaFoldDB" id="A0AAV9IQG7"/>
<dbReference type="SFLD" id="SFLDF00445">
    <property type="entry name" value="alpha-phosphomannomutase"/>
    <property type="match status" value="1"/>
</dbReference>
<gene>
    <name evidence="14" type="ORF">CDCA_CDCA02G0552</name>
</gene>
<comment type="cofactor">
    <cofactor evidence="12">
        <name>Mg(2+)</name>
        <dbReference type="ChEBI" id="CHEBI:18420"/>
    </cofactor>
</comment>
<evidence type="ECO:0000256" key="1">
    <source>
        <dbReference type="ARBA" id="ARBA00004496"/>
    </source>
</evidence>
<comment type="function">
    <text evidence="13">Involved in the synthesis of the GDP-mannose and dolichol-phosphate-mannose required for a number of critical mannosyl transfer reactions.</text>
</comment>
<organism evidence="14 15">
    <name type="scientific">Cyanidium caldarium</name>
    <name type="common">Red alga</name>
    <dbReference type="NCBI Taxonomy" id="2771"/>
    <lineage>
        <taxon>Eukaryota</taxon>
        <taxon>Rhodophyta</taxon>
        <taxon>Bangiophyceae</taxon>
        <taxon>Cyanidiales</taxon>
        <taxon>Cyanidiaceae</taxon>
        <taxon>Cyanidium</taxon>
    </lineage>
</organism>
<evidence type="ECO:0000256" key="12">
    <source>
        <dbReference type="PIRSR" id="PIRSR605002-3"/>
    </source>
</evidence>
<keyword evidence="9 13" id="KW-0413">Isomerase</keyword>
<evidence type="ECO:0000256" key="10">
    <source>
        <dbReference type="PIRSR" id="PIRSR605002-1"/>
    </source>
</evidence>
<dbReference type="PANTHER" id="PTHR10466">
    <property type="entry name" value="PHOSPHOMANNOMUTASE"/>
    <property type="match status" value="1"/>
</dbReference>
<dbReference type="InterPro" id="IPR005002">
    <property type="entry name" value="PMM"/>
</dbReference>
<dbReference type="EC" id="5.4.2.8" evidence="5 13"/>
<evidence type="ECO:0000256" key="5">
    <source>
        <dbReference type="ARBA" id="ARBA00012730"/>
    </source>
</evidence>
<dbReference type="SFLD" id="SFLDG01143">
    <property type="entry name" value="C2.B.3:_Phosphomannomutase_Lik"/>
    <property type="match status" value="1"/>
</dbReference>
<evidence type="ECO:0000256" key="11">
    <source>
        <dbReference type="PIRSR" id="PIRSR605002-2"/>
    </source>
</evidence>
<keyword evidence="8 12" id="KW-0460">Magnesium</keyword>
<feature type="binding site" evidence="11">
    <location>
        <position position="23"/>
    </location>
    <ligand>
        <name>alpha-D-mannose 1-phosphate</name>
        <dbReference type="ChEBI" id="CHEBI:58409"/>
    </ligand>
</feature>
<evidence type="ECO:0000313" key="15">
    <source>
        <dbReference type="Proteomes" id="UP001301350"/>
    </source>
</evidence>
<evidence type="ECO:0000256" key="7">
    <source>
        <dbReference type="ARBA" id="ARBA00022723"/>
    </source>
</evidence>
<feature type="binding site" evidence="12">
    <location>
        <position position="14"/>
    </location>
    <ligand>
        <name>Mg(2+)</name>
        <dbReference type="ChEBI" id="CHEBI:18420"/>
        <label>1</label>
    </ligand>
</feature>
<dbReference type="FunFam" id="3.30.1240.20:FF:000001">
    <property type="entry name" value="Phosphomannomutase"/>
    <property type="match status" value="1"/>
</dbReference>
<feature type="binding site" evidence="12">
    <location>
        <position position="16"/>
    </location>
    <ligand>
        <name>Mg(2+)</name>
        <dbReference type="ChEBI" id="CHEBI:18420"/>
        <label>1</label>
    </ligand>
</feature>
<feature type="binding site" evidence="12">
    <location>
        <position position="223"/>
    </location>
    <ligand>
        <name>Mg(2+)</name>
        <dbReference type="ChEBI" id="CHEBI:18420"/>
        <label>1</label>
    </ligand>
</feature>
<dbReference type="GO" id="GO:0046872">
    <property type="term" value="F:metal ion binding"/>
    <property type="evidence" value="ECO:0007669"/>
    <property type="project" value="UniProtKB-KW"/>
</dbReference>
<dbReference type="GO" id="GO:0009298">
    <property type="term" value="P:GDP-mannose biosynthetic process"/>
    <property type="evidence" value="ECO:0007669"/>
    <property type="project" value="InterPro"/>
</dbReference>
<evidence type="ECO:0000256" key="2">
    <source>
        <dbReference type="ARBA" id="ARBA00004699"/>
    </source>
</evidence>
<dbReference type="SFLD" id="SFLDS00003">
    <property type="entry name" value="Haloacid_Dehalogenase"/>
    <property type="match status" value="1"/>
</dbReference>
<evidence type="ECO:0000256" key="3">
    <source>
        <dbReference type="ARBA" id="ARBA00009736"/>
    </source>
</evidence>
<feature type="binding site" evidence="11">
    <location>
        <position position="125"/>
    </location>
    <ligand>
        <name>alpha-D-mannose 1-phosphate</name>
        <dbReference type="ChEBI" id="CHEBI:58409"/>
    </ligand>
</feature>
<keyword evidence="15" id="KW-1185">Reference proteome</keyword>
<accession>A0AAV9IQG7</accession>
<feature type="active site" description="Nucleophile" evidence="10">
    <location>
        <position position="14"/>
    </location>
</feature>
<dbReference type="GO" id="GO:0006487">
    <property type="term" value="P:protein N-linked glycosylation"/>
    <property type="evidence" value="ECO:0007669"/>
    <property type="project" value="TreeGrafter"/>
</dbReference>
<evidence type="ECO:0000256" key="6">
    <source>
        <dbReference type="ARBA" id="ARBA00022490"/>
    </source>
</evidence>
<dbReference type="GO" id="GO:0006013">
    <property type="term" value="P:mannose metabolic process"/>
    <property type="evidence" value="ECO:0007669"/>
    <property type="project" value="TreeGrafter"/>
</dbReference>
<reference evidence="14 15" key="1">
    <citation type="submission" date="2022-07" db="EMBL/GenBank/DDBJ databases">
        <title>Genome-wide signatures of adaptation to extreme environments.</title>
        <authorList>
            <person name="Cho C.H."/>
            <person name="Yoon H.S."/>
        </authorList>
    </citation>
    <scope>NUCLEOTIDE SEQUENCE [LARGE SCALE GENOMIC DNA]</scope>
    <source>
        <strain evidence="14 15">DBV 063 E5</strain>
    </source>
</reference>
<comment type="subunit">
    <text evidence="4 13">Homodimer.</text>
</comment>
<keyword evidence="7 12" id="KW-0479">Metal-binding</keyword>